<name>A0A8R2HAI3_ACYPI</name>
<evidence type="ECO:0000313" key="3">
    <source>
        <dbReference type="Proteomes" id="UP000007819"/>
    </source>
</evidence>
<evidence type="ECO:0000313" key="2">
    <source>
        <dbReference type="EnsemblMetazoa" id="XP_016662431.1"/>
    </source>
</evidence>
<feature type="region of interest" description="Disordered" evidence="1">
    <location>
        <begin position="167"/>
        <end position="192"/>
    </location>
</feature>
<proteinExistence type="predicted"/>
<dbReference type="Proteomes" id="UP000007819">
    <property type="component" value="Chromosome A1"/>
</dbReference>
<dbReference type="AlphaFoldDB" id="A0A8R2HAI3"/>
<dbReference type="OrthoDB" id="6624260at2759"/>
<evidence type="ECO:0008006" key="4">
    <source>
        <dbReference type="Google" id="ProtNLM"/>
    </source>
</evidence>
<dbReference type="EnsemblMetazoa" id="XM_016806942.2">
    <property type="protein sequence ID" value="XP_016662431.1"/>
    <property type="gene ID" value="GeneID_100572942"/>
</dbReference>
<gene>
    <name evidence="2" type="primary">100572942</name>
</gene>
<organism evidence="2 3">
    <name type="scientific">Acyrthosiphon pisum</name>
    <name type="common">Pea aphid</name>
    <dbReference type="NCBI Taxonomy" id="7029"/>
    <lineage>
        <taxon>Eukaryota</taxon>
        <taxon>Metazoa</taxon>
        <taxon>Ecdysozoa</taxon>
        <taxon>Arthropoda</taxon>
        <taxon>Hexapoda</taxon>
        <taxon>Insecta</taxon>
        <taxon>Pterygota</taxon>
        <taxon>Neoptera</taxon>
        <taxon>Paraneoptera</taxon>
        <taxon>Hemiptera</taxon>
        <taxon>Sternorrhyncha</taxon>
        <taxon>Aphidomorpha</taxon>
        <taxon>Aphidoidea</taxon>
        <taxon>Aphididae</taxon>
        <taxon>Macrosiphini</taxon>
        <taxon>Acyrthosiphon</taxon>
    </lineage>
</organism>
<evidence type="ECO:0000256" key="1">
    <source>
        <dbReference type="SAM" id="MobiDB-lite"/>
    </source>
</evidence>
<reference evidence="2" key="2">
    <citation type="submission" date="2022-06" db="UniProtKB">
        <authorList>
            <consortium name="EnsemblMetazoa"/>
        </authorList>
    </citation>
    <scope>IDENTIFICATION</scope>
</reference>
<protein>
    <recommendedName>
        <fullName evidence="4">UBA domain-containing protein</fullName>
    </recommendedName>
</protein>
<sequence length="248" mass="27786">MSDDFVTFNIRYKKALFELKIKTPGDVSGFIEKLKDELKLEETDELVILCPTPDGKMKTKLAYNAVTKEIYCNVELVVTVIHELPDDTKAQFVMLSNKIDKLATKIDGLSDDLTKKIDENKTSTFSSIRSILAEHLDIGSGNKSKNNSLGEEDLDIKPNLGVRQKKIKKDKEKLSSTAGTNDNSSTTSENLKLDAQTTAQRLIPKDIDMLLEMLVADGFTNTIQNIIVLKRFDNNYEKAKNYLKSSAT</sequence>
<keyword evidence="3" id="KW-1185">Reference proteome</keyword>
<accession>A0A8R2HAI3</accession>
<feature type="compositionally biased region" description="Polar residues" evidence="1">
    <location>
        <begin position="175"/>
        <end position="192"/>
    </location>
</feature>
<reference evidence="3" key="1">
    <citation type="submission" date="2010-06" db="EMBL/GenBank/DDBJ databases">
        <authorList>
            <person name="Jiang H."/>
            <person name="Abraham K."/>
            <person name="Ali S."/>
            <person name="Alsbrooks S.L."/>
            <person name="Anim B.N."/>
            <person name="Anosike U.S."/>
            <person name="Attaway T."/>
            <person name="Bandaranaike D.P."/>
            <person name="Battles P.K."/>
            <person name="Bell S.N."/>
            <person name="Bell A.V."/>
            <person name="Beltran B."/>
            <person name="Bickham C."/>
            <person name="Bustamante Y."/>
            <person name="Caleb T."/>
            <person name="Canada A."/>
            <person name="Cardenas V."/>
            <person name="Carter K."/>
            <person name="Chacko J."/>
            <person name="Chandrabose M.N."/>
            <person name="Chavez D."/>
            <person name="Chavez A."/>
            <person name="Chen L."/>
            <person name="Chu H.-S."/>
            <person name="Claassen K.J."/>
            <person name="Cockrell R."/>
            <person name="Collins M."/>
            <person name="Cooper J.A."/>
            <person name="Cree A."/>
            <person name="Curry S.M."/>
            <person name="Da Y."/>
            <person name="Dao M.D."/>
            <person name="Das B."/>
            <person name="Davila M.-L."/>
            <person name="Davy-Carroll L."/>
            <person name="Denson S."/>
            <person name="Dinh H."/>
            <person name="Ebong V.E."/>
            <person name="Edwards J.R."/>
            <person name="Egan A."/>
            <person name="El-Daye J."/>
            <person name="Escobedo L."/>
            <person name="Fernandez S."/>
            <person name="Fernando P.R."/>
            <person name="Flagg N."/>
            <person name="Forbes L.D."/>
            <person name="Fowler R.G."/>
            <person name="Fu Q."/>
            <person name="Gabisi R.A."/>
            <person name="Ganer J."/>
            <person name="Garbino Pronczuk A."/>
            <person name="Garcia R.M."/>
            <person name="Garner T."/>
            <person name="Garrett T.E."/>
            <person name="Gonzalez D.A."/>
            <person name="Hamid H."/>
            <person name="Hawkins E.S."/>
            <person name="Hirani K."/>
            <person name="Hogues M.E."/>
            <person name="Hollins B."/>
            <person name="Hsiao C.-H."/>
            <person name="Jabil R."/>
            <person name="James M.L."/>
            <person name="Jhangiani S.N."/>
            <person name="Johnson B."/>
            <person name="Johnson Q."/>
            <person name="Joshi V."/>
            <person name="Kalu J.B."/>
            <person name="Kam C."/>
            <person name="Kashfia A."/>
            <person name="Keebler J."/>
            <person name="Kisamo H."/>
            <person name="Kovar C.L."/>
            <person name="Lago L.A."/>
            <person name="Lai C.-Y."/>
            <person name="Laidlaw J."/>
            <person name="Lara F."/>
            <person name="Le T.-K."/>
            <person name="Lee S.L."/>
            <person name="Legall F.H."/>
            <person name="Lemon S.J."/>
            <person name="Lewis L.R."/>
            <person name="Li B."/>
            <person name="Liu Y."/>
            <person name="Liu Y.-S."/>
            <person name="Lopez J."/>
            <person name="Lozado R.J."/>
            <person name="Lu J."/>
            <person name="Madu R.C."/>
            <person name="Maheshwari M."/>
            <person name="Maheshwari R."/>
            <person name="Malloy K."/>
            <person name="Martinez E."/>
            <person name="Mathew T."/>
            <person name="Mercado I.C."/>
            <person name="Mercado C."/>
            <person name="Meyer B."/>
            <person name="Montgomery K."/>
            <person name="Morgan M.B."/>
            <person name="Munidasa M."/>
            <person name="Nazareth L.V."/>
            <person name="Nelson J."/>
            <person name="Ng B.M."/>
            <person name="Nguyen N.B."/>
            <person name="Nguyen P.Q."/>
            <person name="Nguyen T."/>
            <person name="Obregon M."/>
            <person name="Okwuonu G.O."/>
            <person name="Onwere C.G."/>
            <person name="Orozco G."/>
            <person name="Parra A."/>
            <person name="Patel S."/>
            <person name="Patil S."/>
            <person name="Perez A."/>
            <person name="Perez Y."/>
            <person name="Pham C."/>
            <person name="Primus E.L."/>
            <person name="Pu L.-L."/>
            <person name="Puazo M."/>
            <person name="Qin X."/>
            <person name="Quiroz J.B."/>
            <person name="Reese J."/>
            <person name="Richards S."/>
            <person name="Rives C.M."/>
            <person name="Robberts R."/>
            <person name="Ruiz S.J."/>
            <person name="Ruiz M.J."/>
            <person name="Santibanez J."/>
            <person name="Schneider B.W."/>
            <person name="Sisson I."/>
            <person name="Smith M."/>
            <person name="Sodergren E."/>
            <person name="Song X.-Z."/>
            <person name="Song B.B."/>
            <person name="Summersgill H."/>
            <person name="Thelus R."/>
            <person name="Thornton R.D."/>
            <person name="Trejos Z.Y."/>
            <person name="Usmani K."/>
            <person name="Vattathil S."/>
            <person name="Villasana D."/>
            <person name="Walker D.L."/>
            <person name="Wang S."/>
            <person name="Wang K."/>
            <person name="White C.S."/>
            <person name="Williams A.C."/>
            <person name="Williamson J."/>
            <person name="Wilson K."/>
            <person name="Woghiren I.O."/>
            <person name="Woodworth J.R."/>
            <person name="Worley K.C."/>
            <person name="Wright R.A."/>
            <person name="Wu W."/>
            <person name="Young L."/>
            <person name="Zhang L."/>
            <person name="Zhang J."/>
            <person name="Zhu Y."/>
            <person name="Muzny D.M."/>
            <person name="Weinstock G."/>
            <person name="Gibbs R.A."/>
        </authorList>
    </citation>
    <scope>NUCLEOTIDE SEQUENCE [LARGE SCALE GENOMIC DNA]</scope>
    <source>
        <strain evidence="3">LSR1</strain>
    </source>
</reference>